<feature type="non-terminal residue" evidence="1">
    <location>
        <position position="64"/>
    </location>
</feature>
<name>A0ABY7EJ17_MYAAR</name>
<evidence type="ECO:0000313" key="2">
    <source>
        <dbReference type="Proteomes" id="UP001164746"/>
    </source>
</evidence>
<dbReference type="Proteomes" id="UP001164746">
    <property type="component" value="Chromosome 6"/>
</dbReference>
<protein>
    <recommendedName>
        <fullName evidence="3">EGF-like domain-containing protein</fullName>
    </recommendedName>
</protein>
<evidence type="ECO:0008006" key="3">
    <source>
        <dbReference type="Google" id="ProtNLM"/>
    </source>
</evidence>
<keyword evidence="2" id="KW-1185">Reference proteome</keyword>
<proteinExistence type="predicted"/>
<accession>A0ABY7EJ17</accession>
<sequence length="64" mass="6511">MLVGGQATYTCDDGFMTIAFGDACTSTPQCVTSGATCRTDAGISKCLCALAGETYAAQMDACLK</sequence>
<dbReference type="EMBL" id="CP111017">
    <property type="protein sequence ID" value="WAR08648.1"/>
    <property type="molecule type" value="Genomic_DNA"/>
</dbReference>
<organism evidence="1 2">
    <name type="scientific">Mya arenaria</name>
    <name type="common">Soft-shell clam</name>
    <dbReference type="NCBI Taxonomy" id="6604"/>
    <lineage>
        <taxon>Eukaryota</taxon>
        <taxon>Metazoa</taxon>
        <taxon>Spiralia</taxon>
        <taxon>Lophotrochozoa</taxon>
        <taxon>Mollusca</taxon>
        <taxon>Bivalvia</taxon>
        <taxon>Autobranchia</taxon>
        <taxon>Heteroconchia</taxon>
        <taxon>Euheterodonta</taxon>
        <taxon>Imparidentia</taxon>
        <taxon>Neoheterodontei</taxon>
        <taxon>Myida</taxon>
        <taxon>Myoidea</taxon>
        <taxon>Myidae</taxon>
        <taxon>Mya</taxon>
    </lineage>
</organism>
<evidence type="ECO:0000313" key="1">
    <source>
        <dbReference type="EMBL" id="WAR08648.1"/>
    </source>
</evidence>
<reference evidence="1" key="1">
    <citation type="submission" date="2022-11" db="EMBL/GenBank/DDBJ databases">
        <title>Centuries of genome instability and evolution in soft-shell clam transmissible cancer (bioRxiv).</title>
        <authorList>
            <person name="Hart S.F.M."/>
            <person name="Yonemitsu M.A."/>
            <person name="Giersch R.M."/>
            <person name="Beal B.F."/>
            <person name="Arriagada G."/>
            <person name="Davis B.W."/>
            <person name="Ostrander E.A."/>
            <person name="Goff S.P."/>
            <person name="Metzger M.J."/>
        </authorList>
    </citation>
    <scope>NUCLEOTIDE SEQUENCE</scope>
    <source>
        <strain evidence="1">MELC-2E11</strain>
        <tissue evidence="1">Siphon/mantle</tissue>
    </source>
</reference>
<gene>
    <name evidence="1" type="ORF">MAR_018606</name>
</gene>